<keyword evidence="3 6" id="KW-1133">Transmembrane helix</keyword>
<comment type="caution">
    <text evidence="8">The sequence shown here is derived from an EMBL/GenBank/DDBJ whole genome shotgun (WGS) entry which is preliminary data.</text>
</comment>
<dbReference type="RefSeq" id="WP_283742556.1">
    <property type="nucleotide sequence ID" value="NZ_JANCPR020000070.1"/>
</dbReference>
<dbReference type="Pfam" id="PF00361">
    <property type="entry name" value="Proton_antipo_M"/>
    <property type="match status" value="1"/>
</dbReference>
<sequence>MSALLWALVALPLTAGTLLAVVGRAADRAAPVAGVASAVLSLGLACVAAVTRPEASAPLLAGLPAGLAVDGLSAVMAVTVTAVTTAVLAFSAGGADSSSRAAPARFHGLMLLFSGAMLVTVTATGLPLLLMGWEVMGAASWALIGYVWRDPARVSAANTAFVTTRATDLGLYVAAGAALAAGGSGGGWGEGWGWRDLALAGVILAALGKSAQLPFSFWLSSAMRGPAPVSALLHSATMVVAGAYLLLRYAPALRDSGWGADVVTWAGALTALALGLVAVAQTDLKQLLAASSSAQIGFMVCAAGVGSVGGGTLQLVAHAAAKSLAFLVAGAWLTSYGTQA</sequence>
<organism evidence="8 9">
    <name type="scientific">Streptomyces iconiensis</name>
    <dbReference type="NCBI Taxonomy" id="1384038"/>
    <lineage>
        <taxon>Bacteria</taxon>
        <taxon>Bacillati</taxon>
        <taxon>Actinomycetota</taxon>
        <taxon>Actinomycetes</taxon>
        <taxon>Kitasatosporales</taxon>
        <taxon>Streptomycetaceae</taxon>
        <taxon>Streptomyces</taxon>
    </lineage>
</organism>
<feature type="domain" description="NADH:quinone oxidoreductase/Mrp antiporter transmembrane" evidence="7">
    <location>
        <begin position="125"/>
        <end position="332"/>
    </location>
</feature>
<gene>
    <name evidence="8" type="ORF">NMN56_039545</name>
</gene>
<feature type="transmembrane region" description="Helical" evidence="6">
    <location>
        <begin position="128"/>
        <end position="148"/>
    </location>
</feature>
<keyword evidence="4 6" id="KW-0472">Membrane</keyword>
<evidence type="ECO:0000256" key="6">
    <source>
        <dbReference type="SAM" id="Phobius"/>
    </source>
</evidence>
<reference evidence="8 9" key="1">
    <citation type="submission" date="2023-05" db="EMBL/GenBank/DDBJ databases">
        <title>Streptantibioticus silvisoli sp. nov., acidotolerant actinomycetes 1 from pine litter.</title>
        <authorList>
            <person name="Swiecimska M."/>
            <person name="Golinska P."/>
            <person name="Sangal V."/>
            <person name="Wachnowicz B."/>
            <person name="Goodfellow M."/>
        </authorList>
    </citation>
    <scope>NUCLEOTIDE SEQUENCE [LARGE SCALE GENOMIC DNA]</scope>
    <source>
        <strain evidence="8 9">DSM 42109</strain>
    </source>
</reference>
<protein>
    <submittedName>
        <fullName evidence="8">Proton-conducting transporter membrane subunit</fullName>
    </submittedName>
</protein>
<feature type="transmembrane region" description="Helical" evidence="6">
    <location>
        <begin position="30"/>
        <end position="50"/>
    </location>
</feature>
<evidence type="ECO:0000256" key="1">
    <source>
        <dbReference type="ARBA" id="ARBA00004127"/>
    </source>
</evidence>
<feature type="transmembrane region" description="Helical" evidence="6">
    <location>
        <begin position="315"/>
        <end position="334"/>
    </location>
</feature>
<evidence type="ECO:0000256" key="3">
    <source>
        <dbReference type="ARBA" id="ARBA00022989"/>
    </source>
</evidence>
<evidence type="ECO:0000256" key="4">
    <source>
        <dbReference type="ARBA" id="ARBA00023136"/>
    </source>
</evidence>
<evidence type="ECO:0000256" key="2">
    <source>
        <dbReference type="ARBA" id="ARBA00022692"/>
    </source>
</evidence>
<proteinExistence type="predicted"/>
<dbReference type="InterPro" id="IPR003945">
    <property type="entry name" value="NU5C-like"/>
</dbReference>
<evidence type="ECO:0000313" key="8">
    <source>
        <dbReference type="EMBL" id="MDJ1137952.1"/>
    </source>
</evidence>
<evidence type="ECO:0000313" key="9">
    <source>
        <dbReference type="Proteomes" id="UP001214441"/>
    </source>
</evidence>
<evidence type="ECO:0000259" key="7">
    <source>
        <dbReference type="Pfam" id="PF00361"/>
    </source>
</evidence>
<accession>A0ABT7AA78</accession>
<dbReference type="PRINTS" id="PR01434">
    <property type="entry name" value="NADHDHGNASE5"/>
</dbReference>
<dbReference type="Proteomes" id="UP001214441">
    <property type="component" value="Unassembled WGS sequence"/>
</dbReference>
<dbReference type="InterPro" id="IPR001750">
    <property type="entry name" value="ND/Mrp_TM"/>
</dbReference>
<keyword evidence="9" id="KW-1185">Reference proteome</keyword>
<evidence type="ECO:0000256" key="5">
    <source>
        <dbReference type="RuleBase" id="RU000320"/>
    </source>
</evidence>
<dbReference type="EMBL" id="JANCPR020000070">
    <property type="protein sequence ID" value="MDJ1137952.1"/>
    <property type="molecule type" value="Genomic_DNA"/>
</dbReference>
<dbReference type="PANTHER" id="PTHR42829:SF2">
    <property type="entry name" value="NADH-UBIQUINONE OXIDOREDUCTASE CHAIN 5"/>
    <property type="match status" value="1"/>
</dbReference>
<dbReference type="PANTHER" id="PTHR42829">
    <property type="entry name" value="NADH-UBIQUINONE OXIDOREDUCTASE CHAIN 5"/>
    <property type="match status" value="1"/>
</dbReference>
<feature type="transmembrane region" description="Helical" evidence="6">
    <location>
        <begin position="287"/>
        <end position="309"/>
    </location>
</feature>
<feature type="transmembrane region" description="Helical" evidence="6">
    <location>
        <begin position="71"/>
        <end position="92"/>
    </location>
</feature>
<feature type="non-terminal residue" evidence="8">
    <location>
        <position position="340"/>
    </location>
</feature>
<feature type="transmembrane region" description="Helical" evidence="6">
    <location>
        <begin position="231"/>
        <end position="250"/>
    </location>
</feature>
<feature type="transmembrane region" description="Helical" evidence="6">
    <location>
        <begin position="104"/>
        <end position="121"/>
    </location>
</feature>
<feature type="transmembrane region" description="Helical" evidence="6">
    <location>
        <begin position="262"/>
        <end position="280"/>
    </location>
</feature>
<name>A0ABT7AA78_9ACTN</name>
<feature type="transmembrane region" description="Helical" evidence="6">
    <location>
        <begin position="197"/>
        <end position="219"/>
    </location>
</feature>
<comment type="subcellular location">
    <subcellularLocation>
        <location evidence="1">Endomembrane system</location>
        <topology evidence="1">Multi-pass membrane protein</topology>
    </subcellularLocation>
    <subcellularLocation>
        <location evidence="5">Membrane</location>
        <topology evidence="5">Multi-pass membrane protein</topology>
    </subcellularLocation>
</comment>
<keyword evidence="2 5" id="KW-0812">Transmembrane</keyword>